<dbReference type="InterPro" id="IPR040676">
    <property type="entry name" value="DUF5641"/>
</dbReference>
<dbReference type="PANTHER" id="PTHR47331:SF5">
    <property type="entry name" value="RIBONUCLEASE H"/>
    <property type="match status" value="1"/>
</dbReference>
<comment type="caution">
    <text evidence="3">The sequence shown here is derived from an EMBL/GenBank/DDBJ whole genome shotgun (WGS) entry which is preliminary data.</text>
</comment>
<dbReference type="EMBL" id="JANEYG010000154">
    <property type="protein sequence ID" value="KAJ8911931.1"/>
    <property type="molecule type" value="Genomic_DNA"/>
</dbReference>
<dbReference type="GO" id="GO:0004190">
    <property type="term" value="F:aspartic-type endopeptidase activity"/>
    <property type="evidence" value="ECO:0007669"/>
    <property type="project" value="InterPro"/>
</dbReference>
<dbReference type="PROSITE" id="PS00141">
    <property type="entry name" value="ASP_PROTEASE"/>
    <property type="match status" value="1"/>
</dbReference>
<dbReference type="Pfam" id="PF18701">
    <property type="entry name" value="DUF5641"/>
    <property type="match status" value="1"/>
</dbReference>
<dbReference type="Proteomes" id="UP001159042">
    <property type="component" value="Unassembled WGS sequence"/>
</dbReference>
<feature type="region of interest" description="Disordered" evidence="1">
    <location>
        <begin position="264"/>
        <end position="290"/>
    </location>
</feature>
<dbReference type="InterPro" id="IPR008042">
    <property type="entry name" value="Retrotrans_Pao"/>
</dbReference>
<dbReference type="AlphaFoldDB" id="A0AAV8VD00"/>
<gene>
    <name evidence="3" type="ORF">NQ315_016272</name>
</gene>
<dbReference type="InterPro" id="IPR021109">
    <property type="entry name" value="Peptidase_aspartic_dom_sf"/>
</dbReference>
<evidence type="ECO:0000313" key="3">
    <source>
        <dbReference type="EMBL" id="KAJ8911931.1"/>
    </source>
</evidence>
<dbReference type="Gene3D" id="2.40.70.10">
    <property type="entry name" value="Acid Proteases"/>
    <property type="match status" value="1"/>
</dbReference>
<accession>A0AAV8VD00</accession>
<feature type="domain" description="DUF5641" evidence="2">
    <location>
        <begin position="1065"/>
        <end position="1125"/>
    </location>
</feature>
<evidence type="ECO:0000313" key="4">
    <source>
        <dbReference type="Proteomes" id="UP001159042"/>
    </source>
</evidence>
<organism evidence="3 4">
    <name type="scientific">Exocentrus adspersus</name>
    <dbReference type="NCBI Taxonomy" id="1586481"/>
    <lineage>
        <taxon>Eukaryota</taxon>
        <taxon>Metazoa</taxon>
        <taxon>Ecdysozoa</taxon>
        <taxon>Arthropoda</taxon>
        <taxon>Hexapoda</taxon>
        <taxon>Insecta</taxon>
        <taxon>Pterygota</taxon>
        <taxon>Neoptera</taxon>
        <taxon>Endopterygota</taxon>
        <taxon>Coleoptera</taxon>
        <taxon>Polyphaga</taxon>
        <taxon>Cucujiformia</taxon>
        <taxon>Chrysomeloidea</taxon>
        <taxon>Cerambycidae</taxon>
        <taxon>Lamiinae</taxon>
        <taxon>Acanthocinini</taxon>
        <taxon>Exocentrus</taxon>
    </lineage>
</organism>
<dbReference type="GO" id="GO:0006508">
    <property type="term" value="P:proteolysis"/>
    <property type="evidence" value="ECO:0007669"/>
    <property type="project" value="InterPro"/>
</dbReference>
<proteinExistence type="predicted"/>
<feature type="compositionally biased region" description="Polar residues" evidence="1">
    <location>
        <begin position="270"/>
        <end position="290"/>
    </location>
</feature>
<evidence type="ECO:0000259" key="2">
    <source>
        <dbReference type="Pfam" id="PF18701"/>
    </source>
</evidence>
<protein>
    <recommendedName>
        <fullName evidence="2">DUF5641 domain-containing protein</fullName>
    </recommendedName>
</protein>
<keyword evidence="4" id="KW-1185">Reference proteome</keyword>
<sequence>MAEQELQAFKKQRTVIKRKLTMFKNFIDSTENKIKSLIQGQMPDRKLLIEIETRLLNENNLLIKFEDIQYQIDLMSDDSEDQLEERESFTNTFYEMTSKASGYHAWLEFRSLYMDLVHSKQSIGDSEKFYYLKMHLEGDAKRIISNIEVTAENYKGAWDKICERFNNKRMLVHSHLKALHSIQEMNRASAESLRQLSDEVCDHLRSLTQLGVPTESWDSYLIFNLALKLDGKTKDEWEAYKIEGDLPTFTEFKTFLNERADRLERKESRISGSKPTAPATPNQPSKMKNNPKSFVSTYKIVCNCCKGEHWISQCPDFLGLSHTEKLEKAKSLRLCTNCLRHNHKASECKSTLCKTCNRRHPTLLHRDDAGEVTATAPETNTTANSQKSNSNNTVSNVSVSNCHYVQANNVLLSTALVNIYDASNNVHTCRVLLDSGSQSNIICQALCDKLKVTTNTVKMNIAGINQVIAPVKHRCTVTFGSRYNNFTQSVTCLVLSNICDHLPSSVIDVTPLNIPPNLPLADPQFFNPSEIQLLLGAEYFYSLLRTGNIRLGSGLPTLQNSVLGWIISGPTYPLNHDRVTKCFFSMPELQKQLAKFWELEEPSPANPIMNDNDYSELHFSKTVTRHPDGKFVVNIPFKTDPITALGESRDTALKRCVKQISIDSQASYPKASQAISNDFYVDDFLSGGDSIEEVNNLCLEVSSLLQAASFNLRKWTSNEPASLNGLSSNCISSHVLLSTPDGAKTLGLYWSPQPDILKYQIPDISSNSNNTKRSVLSSISQIFDPLGLIAPCIILVKILIQRLWSLKIDWDQELPDDLNAQWNKFRIPHSLKTFVANRVQQIQEHTEPHFWHYVQTSQNPADLVSRGLHPSQINNASLWWSGPSWLAMPQSHWPISNLISLGDLPECKPSTVTMLGTPVSDVVDFRRFSSLSRLKRATAYCLRFIHNCRTRKNRLSGNLTTSELSSALNTLIKISQAESFSSVVHCLRNNQSLPTKCNLLNLNPFLDYEGILRVGGRLQNSTFPYAKRHPIILPPHHILTRLICQQEHITLMHAGPQLMLSSIRESHNLACGTLVLIMDDASPPLKWALGRVTFLHPGHDGVARVATVRTATSEFRRAVSKLCPLPINDEQNIHESTSTHSPQDILKDDLSTWGHVRDERNDPKPALRRPPEAQVDETRGRSPTTRRDEFATPSNQDGLLSAPYKPVCKSVFNYQSLLPK</sequence>
<dbReference type="CDD" id="cd00303">
    <property type="entry name" value="retropepsin_like"/>
    <property type="match status" value="1"/>
</dbReference>
<dbReference type="InterPro" id="IPR001969">
    <property type="entry name" value="Aspartic_peptidase_AS"/>
</dbReference>
<feature type="region of interest" description="Disordered" evidence="1">
    <location>
        <begin position="1155"/>
        <end position="1202"/>
    </location>
</feature>
<dbReference type="InterPro" id="IPR005312">
    <property type="entry name" value="DUF1759"/>
</dbReference>
<evidence type="ECO:0000256" key="1">
    <source>
        <dbReference type="SAM" id="MobiDB-lite"/>
    </source>
</evidence>
<dbReference type="PANTHER" id="PTHR47331">
    <property type="entry name" value="PHD-TYPE DOMAIN-CONTAINING PROTEIN"/>
    <property type="match status" value="1"/>
</dbReference>
<dbReference type="Pfam" id="PF03564">
    <property type="entry name" value="DUF1759"/>
    <property type="match status" value="1"/>
</dbReference>
<feature type="compositionally biased region" description="Basic and acidic residues" evidence="1">
    <location>
        <begin position="1155"/>
        <end position="1190"/>
    </location>
</feature>
<reference evidence="3 4" key="1">
    <citation type="journal article" date="2023" name="Insect Mol. Biol.">
        <title>Genome sequencing provides insights into the evolution of gene families encoding plant cell wall-degrading enzymes in longhorned beetles.</title>
        <authorList>
            <person name="Shin N.R."/>
            <person name="Okamura Y."/>
            <person name="Kirsch R."/>
            <person name="Pauchet Y."/>
        </authorList>
    </citation>
    <scope>NUCLEOTIDE SEQUENCE [LARGE SCALE GENOMIC DNA]</scope>
    <source>
        <strain evidence="3">EAD_L_NR</strain>
    </source>
</reference>
<name>A0AAV8VD00_9CUCU</name>
<dbReference type="Pfam" id="PF05380">
    <property type="entry name" value="Peptidase_A17"/>
    <property type="match status" value="1"/>
</dbReference>